<dbReference type="OMA" id="TIVIEMW"/>
<dbReference type="SUPFAM" id="SSF52540">
    <property type="entry name" value="P-loop containing nucleoside triphosphate hydrolases"/>
    <property type="match status" value="1"/>
</dbReference>
<dbReference type="InterPro" id="IPR027417">
    <property type="entry name" value="P-loop_NTPase"/>
</dbReference>
<dbReference type="VEuPathDB" id="FungiDB:SDRG_04246"/>
<dbReference type="PROSITE" id="PS51419">
    <property type="entry name" value="RAB"/>
    <property type="match status" value="1"/>
</dbReference>
<dbReference type="EMBL" id="JH767141">
    <property type="protein sequence ID" value="EQC38540.1"/>
    <property type="molecule type" value="Genomic_DNA"/>
</dbReference>
<dbReference type="Pfam" id="PF00071">
    <property type="entry name" value="Ras"/>
    <property type="match status" value="1"/>
</dbReference>
<reference evidence="3 4" key="1">
    <citation type="submission" date="2012-04" db="EMBL/GenBank/DDBJ databases">
        <title>The Genome Sequence of Saprolegnia declina VS20.</title>
        <authorList>
            <consortium name="The Broad Institute Genome Sequencing Platform"/>
            <person name="Russ C."/>
            <person name="Nusbaum C."/>
            <person name="Tyler B."/>
            <person name="van West P."/>
            <person name="Dieguez-Uribeondo J."/>
            <person name="de Bruijn I."/>
            <person name="Tripathy S."/>
            <person name="Jiang R."/>
            <person name="Young S.K."/>
            <person name="Zeng Q."/>
            <person name="Gargeya S."/>
            <person name="Fitzgerald M."/>
            <person name="Haas B."/>
            <person name="Abouelleil A."/>
            <person name="Alvarado L."/>
            <person name="Arachchi H.M."/>
            <person name="Berlin A."/>
            <person name="Chapman S.B."/>
            <person name="Goldberg J."/>
            <person name="Griggs A."/>
            <person name="Gujja S."/>
            <person name="Hansen M."/>
            <person name="Howarth C."/>
            <person name="Imamovic A."/>
            <person name="Larimer J."/>
            <person name="McCowen C."/>
            <person name="Montmayeur A."/>
            <person name="Murphy C."/>
            <person name="Neiman D."/>
            <person name="Pearson M."/>
            <person name="Priest M."/>
            <person name="Roberts A."/>
            <person name="Saif S."/>
            <person name="Shea T."/>
            <person name="Sisk P."/>
            <person name="Sykes S."/>
            <person name="Wortman J."/>
            <person name="Nusbaum C."/>
            <person name="Birren B."/>
        </authorList>
    </citation>
    <scope>NUCLEOTIDE SEQUENCE [LARGE SCALE GENOMIC DNA]</scope>
    <source>
        <strain evidence="3 4">VS20</strain>
    </source>
</reference>
<keyword evidence="4" id="KW-1185">Reference proteome</keyword>
<dbReference type="InterPro" id="IPR001806">
    <property type="entry name" value="Small_GTPase"/>
</dbReference>
<keyword evidence="2" id="KW-0342">GTP-binding</keyword>
<dbReference type="SMART" id="SM00175">
    <property type="entry name" value="RAB"/>
    <property type="match status" value="1"/>
</dbReference>
<evidence type="ECO:0000256" key="2">
    <source>
        <dbReference type="ARBA" id="ARBA00023134"/>
    </source>
</evidence>
<dbReference type="InterPro" id="IPR050227">
    <property type="entry name" value="Rab"/>
</dbReference>
<dbReference type="STRING" id="1156394.T0QWZ8"/>
<name>T0QWZ8_SAPDV</name>
<organism evidence="3 4">
    <name type="scientific">Saprolegnia diclina (strain VS20)</name>
    <dbReference type="NCBI Taxonomy" id="1156394"/>
    <lineage>
        <taxon>Eukaryota</taxon>
        <taxon>Sar</taxon>
        <taxon>Stramenopiles</taxon>
        <taxon>Oomycota</taxon>
        <taxon>Saprolegniomycetes</taxon>
        <taxon>Saprolegniales</taxon>
        <taxon>Saprolegniaceae</taxon>
        <taxon>Saprolegnia</taxon>
    </lineage>
</organism>
<dbReference type="GO" id="GO:0003924">
    <property type="term" value="F:GTPase activity"/>
    <property type="evidence" value="ECO:0007669"/>
    <property type="project" value="InterPro"/>
</dbReference>
<gene>
    <name evidence="3" type="ORF">SDRG_04246</name>
</gene>
<dbReference type="InParanoid" id="T0QWZ8"/>
<dbReference type="Proteomes" id="UP000030762">
    <property type="component" value="Unassembled WGS sequence"/>
</dbReference>
<evidence type="ECO:0000256" key="1">
    <source>
        <dbReference type="ARBA" id="ARBA00022741"/>
    </source>
</evidence>
<evidence type="ECO:0000313" key="4">
    <source>
        <dbReference type="Proteomes" id="UP000030762"/>
    </source>
</evidence>
<dbReference type="GeneID" id="19944973"/>
<accession>T0QWZ8</accession>
<evidence type="ECO:0008006" key="5">
    <source>
        <dbReference type="Google" id="ProtNLM"/>
    </source>
</evidence>
<sequence length="203" mass="22007">MGPVASTVRKSKVSEDVVTLKKIKVLLLGGPQVGKTSIFYRLLRNHFEPSESRVDVGVNIGLKSIELDGGPTIVIEMWDVPSTPHLSKATTYLEGADAVIFVASTTDASSCKHVQAYYDVLQAMYPSPHPHLGLPAVVFQSKADCPVKQPLTADDQMWHEQVRLDCFPVSAKTNEGLGVALKLLLVHVLPPRDIVGDLASLDV</sequence>
<dbReference type="AlphaFoldDB" id="T0QWZ8"/>
<keyword evidence="1" id="KW-0547">Nucleotide-binding</keyword>
<dbReference type="OrthoDB" id="265044at2759"/>
<dbReference type="eggNOG" id="KOG0078">
    <property type="taxonomic scope" value="Eukaryota"/>
</dbReference>
<dbReference type="GO" id="GO:0005525">
    <property type="term" value="F:GTP binding"/>
    <property type="evidence" value="ECO:0007669"/>
    <property type="project" value="UniProtKB-KW"/>
</dbReference>
<proteinExistence type="predicted"/>
<dbReference type="RefSeq" id="XP_008608132.1">
    <property type="nucleotide sequence ID" value="XM_008609910.1"/>
</dbReference>
<dbReference type="Gene3D" id="3.40.50.300">
    <property type="entry name" value="P-loop containing nucleotide triphosphate hydrolases"/>
    <property type="match status" value="1"/>
</dbReference>
<evidence type="ECO:0000313" key="3">
    <source>
        <dbReference type="EMBL" id="EQC38540.1"/>
    </source>
</evidence>
<dbReference type="PANTHER" id="PTHR47977">
    <property type="entry name" value="RAS-RELATED PROTEIN RAB"/>
    <property type="match status" value="1"/>
</dbReference>
<protein>
    <recommendedName>
        <fullName evidence="5">Rab family, other</fullName>
    </recommendedName>
</protein>